<keyword evidence="3" id="KW-1185">Reference proteome</keyword>
<accession>A0A7V7UH26</accession>
<gene>
    <name evidence="2" type="ORF">F7O84_04045</name>
</gene>
<dbReference type="EMBL" id="WAGX01000004">
    <property type="protein sequence ID" value="KAB1439573.1"/>
    <property type="molecule type" value="Genomic_DNA"/>
</dbReference>
<reference evidence="2 3" key="2">
    <citation type="submission" date="2020-02" db="EMBL/GenBank/DDBJ databases">
        <title>Candidatus Galacturonibacter soehngenii shows hetero-acetogenic catabolism of galacturonic acid but lacks a canonical carbon monoxide dehydrogenase/acetyl-CoA synthase complex.</title>
        <authorList>
            <person name="Diender M."/>
            <person name="Stouten G.R."/>
            <person name="Petersen J.F."/>
            <person name="Nielsen P.H."/>
            <person name="Dueholm M.S."/>
            <person name="Pronk J.T."/>
            <person name="Van Loosdrecht M.C.M."/>
        </authorList>
    </citation>
    <scope>NUCLEOTIDE SEQUENCE [LARGE SCALE GENOMIC DNA]</scope>
    <source>
        <strain evidence="2">GalUA</strain>
    </source>
</reference>
<organism evidence="2 3">
    <name type="scientific">Candidatus Galacturonatibacter soehngenii</name>
    <dbReference type="NCBI Taxonomy" id="2307010"/>
    <lineage>
        <taxon>Bacteria</taxon>
        <taxon>Bacillati</taxon>
        <taxon>Bacillota</taxon>
        <taxon>Clostridia</taxon>
        <taxon>Lachnospirales</taxon>
        <taxon>Lachnospiraceae</taxon>
        <taxon>Candidatus Galacturonatibacter</taxon>
    </lineage>
</organism>
<proteinExistence type="predicted"/>
<comment type="caution">
    <text evidence="2">The sequence shown here is derived from an EMBL/GenBank/DDBJ whole genome shotgun (WGS) entry which is preliminary data.</text>
</comment>
<evidence type="ECO:0000313" key="3">
    <source>
        <dbReference type="Proteomes" id="UP000461768"/>
    </source>
</evidence>
<feature type="transmembrane region" description="Helical" evidence="1">
    <location>
        <begin position="42"/>
        <end position="63"/>
    </location>
</feature>
<protein>
    <submittedName>
        <fullName evidence="2">Uncharacterized protein</fullName>
    </submittedName>
</protein>
<sequence>MLNKLIIGVVLYIGISFCVKPEKYVRNAKSKEELETRIKLIRGVGIFTLVIMILTIVGLSVFLRLI</sequence>
<evidence type="ECO:0000313" key="2">
    <source>
        <dbReference type="EMBL" id="KAB1439573.1"/>
    </source>
</evidence>
<keyword evidence="1" id="KW-0812">Transmembrane</keyword>
<dbReference type="Proteomes" id="UP000461768">
    <property type="component" value="Unassembled WGS sequence"/>
</dbReference>
<keyword evidence="1" id="KW-0472">Membrane</keyword>
<keyword evidence="1" id="KW-1133">Transmembrane helix</keyword>
<evidence type="ECO:0000256" key="1">
    <source>
        <dbReference type="SAM" id="Phobius"/>
    </source>
</evidence>
<dbReference type="RefSeq" id="WP_151142205.1">
    <property type="nucleotide sequence ID" value="NZ_WAGX01000004.1"/>
</dbReference>
<name>A0A7V7UH26_9FIRM</name>
<dbReference type="AlphaFoldDB" id="A0A7V7UH26"/>
<reference evidence="2 3" key="1">
    <citation type="submission" date="2019-09" db="EMBL/GenBank/DDBJ databases">
        <authorList>
            <person name="Valk L.C."/>
        </authorList>
    </citation>
    <scope>NUCLEOTIDE SEQUENCE [LARGE SCALE GENOMIC DNA]</scope>
    <source>
        <strain evidence="2">GalUA</strain>
    </source>
</reference>